<name>A0A9Q0RVL8_9DIPT</name>
<reference evidence="1" key="1">
    <citation type="submission" date="2022-07" db="EMBL/GenBank/DDBJ databases">
        <authorList>
            <person name="Trinca V."/>
            <person name="Uliana J.V.C."/>
            <person name="Torres T.T."/>
            <person name="Ward R.J."/>
            <person name="Monesi N."/>
        </authorList>
    </citation>
    <scope>NUCLEOTIDE SEQUENCE</scope>
    <source>
        <strain evidence="1">HSMRA1968</strain>
        <tissue evidence="1">Whole embryos</tissue>
    </source>
</reference>
<gene>
    <name evidence="1" type="ORF">Bhyg_15970</name>
</gene>
<dbReference type="EMBL" id="WJQU01001838">
    <property type="protein sequence ID" value="KAJ6633622.1"/>
    <property type="molecule type" value="Genomic_DNA"/>
</dbReference>
<organism evidence="1 2">
    <name type="scientific">Pseudolycoriella hygida</name>
    <dbReference type="NCBI Taxonomy" id="35572"/>
    <lineage>
        <taxon>Eukaryota</taxon>
        <taxon>Metazoa</taxon>
        <taxon>Ecdysozoa</taxon>
        <taxon>Arthropoda</taxon>
        <taxon>Hexapoda</taxon>
        <taxon>Insecta</taxon>
        <taxon>Pterygota</taxon>
        <taxon>Neoptera</taxon>
        <taxon>Endopterygota</taxon>
        <taxon>Diptera</taxon>
        <taxon>Nematocera</taxon>
        <taxon>Sciaroidea</taxon>
        <taxon>Sciaridae</taxon>
        <taxon>Pseudolycoriella</taxon>
    </lineage>
</organism>
<evidence type="ECO:0000313" key="1">
    <source>
        <dbReference type="EMBL" id="KAJ6633622.1"/>
    </source>
</evidence>
<proteinExistence type="predicted"/>
<evidence type="ECO:0000313" key="2">
    <source>
        <dbReference type="Proteomes" id="UP001151699"/>
    </source>
</evidence>
<protein>
    <submittedName>
        <fullName evidence="1">Uncharacterized protein</fullName>
    </submittedName>
</protein>
<dbReference type="AlphaFoldDB" id="A0A9Q0RVL8"/>
<accession>A0A9Q0RVL8</accession>
<keyword evidence="2" id="KW-1185">Reference proteome</keyword>
<sequence>MEKMSDFTPNVQKESNFHCLHSIDSTLQEELNRFKEIQKNPQLLHQTLSELERERRRRDEKSSVLAVELHDEEELTNSVDPMKEREKRRLRLCRMHGCTLKGLHCHSINHTKIRIVGLEWQKINNEESGDAILGGLNVIRTRLSK</sequence>
<dbReference type="Proteomes" id="UP001151699">
    <property type="component" value="Unassembled WGS sequence"/>
</dbReference>
<comment type="caution">
    <text evidence="1">The sequence shown here is derived from an EMBL/GenBank/DDBJ whole genome shotgun (WGS) entry which is preliminary data.</text>
</comment>